<dbReference type="Proteomes" id="UP000217528">
    <property type="component" value="Unassembled WGS sequence"/>
</dbReference>
<sequence length="257" mass="28871">MTDFNNKKVVITRPIQRSEVLADLIKQNNGIPVIIPTLELKVVESDELRYITENIDEFDWIIFTSPSGVESFFNLYGEHEIPSKIAVIGVKTEEELKKHANNATMIPEKFTAEGLLEVFAEYDMKDKKVALPRTLSARKILPETLEKFGAKVYVAEAYKSAIPDDTTDILSLADDIINSNIDIITFTSPLTFTNLLDVIRNSDEDKYNQLLDALRENVVVASIGPITGAKIREHNITPIEPSRYTVIDMINSILSSI</sequence>
<evidence type="ECO:0000313" key="5">
    <source>
        <dbReference type="Proteomes" id="UP000246004"/>
    </source>
</evidence>
<gene>
    <name evidence="2" type="ORF">ASJ82_06260</name>
    <name evidence="3" type="ORF">MSCUN_15790</name>
</gene>
<evidence type="ECO:0000313" key="3">
    <source>
        <dbReference type="EMBL" id="PWL07497.1"/>
    </source>
</evidence>
<dbReference type="AlphaFoldDB" id="A0A2A2HBF4"/>
<dbReference type="Pfam" id="PF02602">
    <property type="entry name" value="HEM4"/>
    <property type="match status" value="1"/>
</dbReference>
<dbReference type="InterPro" id="IPR003754">
    <property type="entry name" value="4pyrrol_synth_uPrphyn_synth"/>
</dbReference>
<dbReference type="PANTHER" id="PTHR40082:SF1">
    <property type="entry name" value="BLR5956 PROTEIN"/>
    <property type="match status" value="1"/>
</dbReference>
<reference evidence="2 4" key="2">
    <citation type="journal article" date="2017" name="BMC Genomics">
        <title>Genomic analysis of methanogenic archaea reveals a shift towards energy conservation.</title>
        <authorList>
            <person name="Gilmore S.P."/>
            <person name="Henske J.K."/>
            <person name="Sexton J.A."/>
            <person name="Solomon K.V."/>
            <person name="Seppala S."/>
            <person name="Yoo J.I."/>
            <person name="Huyett L.M."/>
            <person name="Pressman A."/>
            <person name="Cogan J.Z."/>
            <person name="Kivenson V."/>
            <person name="Peng X."/>
            <person name="Tan Y."/>
            <person name="Valentine D.L."/>
            <person name="O'Malley M.A."/>
        </authorList>
    </citation>
    <scope>NUCLEOTIDE SEQUENCE [LARGE SCALE GENOMIC DNA]</scope>
    <source>
        <strain evidence="2 4">1R-7</strain>
    </source>
</reference>
<proteinExistence type="predicted"/>
<evidence type="ECO:0000313" key="2">
    <source>
        <dbReference type="EMBL" id="PAV06752.1"/>
    </source>
</evidence>
<dbReference type="Proteomes" id="UP000246004">
    <property type="component" value="Unassembled WGS sequence"/>
</dbReference>
<accession>A0A2A2HBF4</accession>
<organism evidence="2 4">
    <name type="scientific">Methanosphaera cuniculi</name>
    <dbReference type="NCBI Taxonomy" id="1077256"/>
    <lineage>
        <taxon>Archaea</taxon>
        <taxon>Methanobacteriati</taxon>
        <taxon>Methanobacteriota</taxon>
        <taxon>Methanomada group</taxon>
        <taxon>Methanobacteria</taxon>
        <taxon>Methanobacteriales</taxon>
        <taxon>Methanobacteriaceae</taxon>
        <taxon>Methanosphaera</taxon>
    </lineage>
</organism>
<dbReference type="CDD" id="cd06578">
    <property type="entry name" value="HemD"/>
    <property type="match status" value="1"/>
</dbReference>
<dbReference type="PANTHER" id="PTHR40082">
    <property type="entry name" value="BLR5956 PROTEIN"/>
    <property type="match status" value="1"/>
</dbReference>
<dbReference type="EMBL" id="LWMS01000048">
    <property type="protein sequence ID" value="PWL07497.1"/>
    <property type="molecule type" value="Genomic_DNA"/>
</dbReference>
<dbReference type="GO" id="GO:0006780">
    <property type="term" value="P:uroporphyrinogen III biosynthetic process"/>
    <property type="evidence" value="ECO:0007669"/>
    <property type="project" value="InterPro"/>
</dbReference>
<keyword evidence="4" id="KW-1185">Reference proteome</keyword>
<name>A0A2A2HBF4_9EURY</name>
<evidence type="ECO:0000313" key="4">
    <source>
        <dbReference type="Proteomes" id="UP000217528"/>
    </source>
</evidence>
<dbReference type="OrthoDB" id="15395at2157"/>
<dbReference type="GO" id="GO:0004852">
    <property type="term" value="F:uroporphyrinogen-III synthase activity"/>
    <property type="evidence" value="ECO:0007669"/>
    <property type="project" value="InterPro"/>
</dbReference>
<dbReference type="SUPFAM" id="SSF69618">
    <property type="entry name" value="HemD-like"/>
    <property type="match status" value="1"/>
</dbReference>
<feature type="domain" description="Tetrapyrrole biosynthesis uroporphyrinogen III synthase" evidence="1">
    <location>
        <begin position="20"/>
        <end position="250"/>
    </location>
</feature>
<dbReference type="InterPro" id="IPR039793">
    <property type="entry name" value="UROS/Hem4"/>
</dbReference>
<comment type="caution">
    <text evidence="2">The sequence shown here is derived from an EMBL/GenBank/DDBJ whole genome shotgun (WGS) entry which is preliminary data.</text>
</comment>
<reference evidence="3 5" key="1">
    <citation type="submission" date="2016-04" db="EMBL/GenBank/DDBJ databases">
        <title>Genome sequence of Methanosphaera cuniculi DSM 4103.</title>
        <authorList>
            <person name="Poehlein A."/>
            <person name="Seedorf H."/>
            <person name="Daniel R."/>
        </authorList>
    </citation>
    <scope>NUCLEOTIDE SEQUENCE [LARGE SCALE GENOMIC DNA]</scope>
    <source>
        <strain evidence="3 5">DSM 4103</strain>
    </source>
</reference>
<protein>
    <submittedName>
        <fullName evidence="3">Uroporphyrinogen-III synthase</fullName>
    </submittedName>
</protein>
<dbReference type="EMBL" id="LMVN01000026">
    <property type="protein sequence ID" value="PAV06752.1"/>
    <property type="molecule type" value="Genomic_DNA"/>
</dbReference>
<evidence type="ECO:0000259" key="1">
    <source>
        <dbReference type="Pfam" id="PF02602"/>
    </source>
</evidence>
<dbReference type="RefSeq" id="WP_095609184.1">
    <property type="nucleotide sequence ID" value="NZ_LMVN01000026.1"/>
</dbReference>
<dbReference type="Gene3D" id="3.40.50.10090">
    <property type="match status" value="2"/>
</dbReference>
<dbReference type="InterPro" id="IPR036108">
    <property type="entry name" value="4pyrrol_syn_uPrphyn_synt_sf"/>
</dbReference>